<name>A0A5B7H1N3_PORTR</name>
<proteinExistence type="predicted"/>
<reference evidence="2 3" key="1">
    <citation type="submission" date="2019-05" db="EMBL/GenBank/DDBJ databases">
        <title>Another draft genome of Portunus trituberculatus and its Hox gene families provides insights of decapod evolution.</title>
        <authorList>
            <person name="Jeong J.-H."/>
            <person name="Song I."/>
            <person name="Kim S."/>
            <person name="Choi T."/>
            <person name="Kim D."/>
            <person name="Ryu S."/>
            <person name="Kim W."/>
        </authorList>
    </citation>
    <scope>NUCLEOTIDE SEQUENCE [LARGE SCALE GENOMIC DNA]</scope>
    <source>
        <tissue evidence="2">Muscle</tissue>
    </source>
</reference>
<comment type="caution">
    <text evidence="2">The sequence shown here is derived from an EMBL/GenBank/DDBJ whole genome shotgun (WGS) entry which is preliminary data.</text>
</comment>
<organism evidence="2 3">
    <name type="scientific">Portunus trituberculatus</name>
    <name type="common">Swimming crab</name>
    <name type="synonym">Neptunus trituberculatus</name>
    <dbReference type="NCBI Taxonomy" id="210409"/>
    <lineage>
        <taxon>Eukaryota</taxon>
        <taxon>Metazoa</taxon>
        <taxon>Ecdysozoa</taxon>
        <taxon>Arthropoda</taxon>
        <taxon>Crustacea</taxon>
        <taxon>Multicrustacea</taxon>
        <taxon>Malacostraca</taxon>
        <taxon>Eumalacostraca</taxon>
        <taxon>Eucarida</taxon>
        <taxon>Decapoda</taxon>
        <taxon>Pleocyemata</taxon>
        <taxon>Brachyura</taxon>
        <taxon>Eubrachyura</taxon>
        <taxon>Portunoidea</taxon>
        <taxon>Portunidae</taxon>
        <taxon>Portuninae</taxon>
        <taxon>Portunus</taxon>
    </lineage>
</organism>
<dbReference type="AlphaFoldDB" id="A0A5B7H1N3"/>
<protein>
    <submittedName>
        <fullName evidence="2">Uncharacterized protein</fullName>
    </submittedName>
</protein>
<dbReference type="EMBL" id="VSRR010020933">
    <property type="protein sequence ID" value="MPC63535.1"/>
    <property type="molecule type" value="Genomic_DNA"/>
</dbReference>
<feature type="compositionally biased region" description="Pro residues" evidence="1">
    <location>
        <begin position="1"/>
        <end position="20"/>
    </location>
</feature>
<gene>
    <name evidence="2" type="ORF">E2C01_057633</name>
</gene>
<evidence type="ECO:0000256" key="1">
    <source>
        <dbReference type="SAM" id="MobiDB-lite"/>
    </source>
</evidence>
<feature type="compositionally biased region" description="Basic residues" evidence="1">
    <location>
        <begin position="35"/>
        <end position="44"/>
    </location>
</feature>
<evidence type="ECO:0000313" key="3">
    <source>
        <dbReference type="Proteomes" id="UP000324222"/>
    </source>
</evidence>
<feature type="region of interest" description="Disordered" evidence="1">
    <location>
        <begin position="1"/>
        <end position="52"/>
    </location>
</feature>
<keyword evidence="3" id="KW-1185">Reference proteome</keyword>
<sequence length="102" mass="10861">MPCPSAPPPPLPPPPPPTPHPQHTREGERGGVGGRHTKREKGRAKLTSPKKAVGISCKILKPPKKIFGIYVELEETGERQALTPLLCSPSVSAAPVEATTKF</sequence>
<evidence type="ECO:0000313" key="2">
    <source>
        <dbReference type="EMBL" id="MPC63535.1"/>
    </source>
</evidence>
<dbReference type="Proteomes" id="UP000324222">
    <property type="component" value="Unassembled WGS sequence"/>
</dbReference>
<accession>A0A5B7H1N3</accession>